<dbReference type="Gene3D" id="3.40.50.300">
    <property type="entry name" value="P-loop containing nucleotide triphosphate hydrolases"/>
    <property type="match status" value="1"/>
</dbReference>
<evidence type="ECO:0000256" key="2">
    <source>
        <dbReference type="ARBA" id="ARBA00012955"/>
    </source>
</evidence>
<dbReference type="HAMAP" id="MF_00235">
    <property type="entry name" value="Adenylate_kinase_Adk"/>
    <property type="match status" value="1"/>
</dbReference>
<dbReference type="SUPFAM" id="SSF52540">
    <property type="entry name" value="P-loop containing nucleoside triphosphate hydrolases"/>
    <property type="match status" value="1"/>
</dbReference>
<dbReference type="GO" id="GO:0005524">
    <property type="term" value="F:ATP binding"/>
    <property type="evidence" value="ECO:0007669"/>
    <property type="project" value="InterPro"/>
</dbReference>
<dbReference type="PANTHER" id="PTHR23359">
    <property type="entry name" value="NUCLEOTIDE KINASE"/>
    <property type="match status" value="1"/>
</dbReference>
<dbReference type="InterPro" id="IPR027417">
    <property type="entry name" value="P-loop_NTPase"/>
</dbReference>
<dbReference type="KEGG" id="jcu:105640100"/>
<organism evidence="9 10">
    <name type="scientific">Jatropha curcas</name>
    <name type="common">Barbados nut</name>
    <dbReference type="NCBI Taxonomy" id="180498"/>
    <lineage>
        <taxon>Eukaryota</taxon>
        <taxon>Viridiplantae</taxon>
        <taxon>Streptophyta</taxon>
        <taxon>Embryophyta</taxon>
        <taxon>Tracheophyta</taxon>
        <taxon>Spermatophyta</taxon>
        <taxon>Magnoliopsida</taxon>
        <taxon>eudicotyledons</taxon>
        <taxon>Gunneridae</taxon>
        <taxon>Pentapetalae</taxon>
        <taxon>rosids</taxon>
        <taxon>fabids</taxon>
        <taxon>Malpighiales</taxon>
        <taxon>Euphorbiaceae</taxon>
        <taxon>Crotonoideae</taxon>
        <taxon>Jatropheae</taxon>
        <taxon>Jatropha</taxon>
    </lineage>
</organism>
<evidence type="ECO:0000256" key="3">
    <source>
        <dbReference type="ARBA" id="ARBA00022679"/>
    </source>
</evidence>
<reference evidence="9 10" key="1">
    <citation type="journal article" date="2014" name="PLoS ONE">
        <title>Global Analysis of Gene Expression Profiles in Physic Nut (Jatropha curcas L.) Seedlings Exposed to Salt Stress.</title>
        <authorList>
            <person name="Zhang L."/>
            <person name="Zhang C."/>
            <person name="Wu P."/>
            <person name="Chen Y."/>
            <person name="Li M."/>
            <person name="Jiang H."/>
            <person name="Wu G."/>
        </authorList>
    </citation>
    <scope>NUCLEOTIDE SEQUENCE [LARGE SCALE GENOMIC DNA]</scope>
    <source>
        <strain evidence="10">cv. GZQX0401</strain>
        <tissue evidence="9">Young leaves</tissue>
    </source>
</reference>
<dbReference type="EC" id="2.7.4.3" evidence="2"/>
<gene>
    <name evidence="9" type="ORF">JCGZ_14837</name>
</gene>
<accession>A0A067K647</accession>
<feature type="compositionally biased region" description="Basic and acidic residues" evidence="8">
    <location>
        <begin position="274"/>
        <end position="284"/>
    </location>
</feature>
<evidence type="ECO:0000313" key="10">
    <source>
        <dbReference type="Proteomes" id="UP000027138"/>
    </source>
</evidence>
<dbReference type="PRINTS" id="PR00094">
    <property type="entry name" value="ADENYLTKNASE"/>
</dbReference>
<evidence type="ECO:0000256" key="6">
    <source>
        <dbReference type="ARBA" id="ARBA00031517"/>
    </source>
</evidence>
<evidence type="ECO:0000256" key="1">
    <source>
        <dbReference type="ARBA" id="ARBA00007220"/>
    </source>
</evidence>
<comment type="similarity">
    <text evidence="1 7">Belongs to the adenylate kinase family.</text>
</comment>
<keyword evidence="5 7" id="KW-0418">Kinase</keyword>
<proteinExistence type="inferred from homology"/>
<dbReference type="AlphaFoldDB" id="A0A067K647"/>
<sequence>MGSSSINDAAIAKEKTDQEIDAVEKKPTIVFVLGGPGGGKSTQCANISKYIGFTHLSSGEELRKAGDSDPDNGEMIKSMLKDGLSVPPDITLRVLQEAMKKSGNDKFLLDGFPRDEEIRAAFEDALNIEPELVVFFHCSAEERKKRILSRNQGRVDDNVESVSKRFTYFDEYTLPVVEYYRSRGKVYEIDASKPMDEVFDTLKTCLTPLSPRIETEVVSEAKTEAEGEMVGVVAAEAASEVEEDELVGVVAAEAASEVEVEVQAVGEGEGEGEGLEKDISKLGL</sequence>
<evidence type="ECO:0000256" key="7">
    <source>
        <dbReference type="RuleBase" id="RU003330"/>
    </source>
</evidence>
<protein>
    <recommendedName>
        <fullName evidence="2">adenylate kinase</fullName>
        <ecNumber evidence="2">2.7.4.3</ecNumber>
    </recommendedName>
    <alternativeName>
        <fullName evidence="6">ATP:AMP phosphotransferase</fullName>
    </alternativeName>
</protein>
<dbReference type="Proteomes" id="UP000027138">
    <property type="component" value="Unassembled WGS sequence"/>
</dbReference>
<dbReference type="GO" id="GO:0004017">
    <property type="term" value="F:AMP kinase activity"/>
    <property type="evidence" value="ECO:0007669"/>
    <property type="project" value="UniProtKB-EC"/>
</dbReference>
<keyword evidence="10" id="KW-1185">Reference proteome</keyword>
<dbReference type="STRING" id="180498.A0A067K647"/>
<evidence type="ECO:0000256" key="5">
    <source>
        <dbReference type="ARBA" id="ARBA00022777"/>
    </source>
</evidence>
<dbReference type="OrthoDB" id="439792at2759"/>
<evidence type="ECO:0000313" key="9">
    <source>
        <dbReference type="EMBL" id="KDP31612.1"/>
    </source>
</evidence>
<dbReference type="InterPro" id="IPR000850">
    <property type="entry name" value="Adenylat/UMP-CMP_kin"/>
</dbReference>
<name>A0A067K647_JATCU</name>
<dbReference type="CDD" id="cd01428">
    <property type="entry name" value="ADK"/>
    <property type="match status" value="1"/>
</dbReference>
<keyword evidence="4" id="KW-0547">Nucleotide-binding</keyword>
<evidence type="ECO:0000256" key="8">
    <source>
        <dbReference type="SAM" id="MobiDB-lite"/>
    </source>
</evidence>
<evidence type="ECO:0000256" key="4">
    <source>
        <dbReference type="ARBA" id="ARBA00022741"/>
    </source>
</evidence>
<feature type="region of interest" description="Disordered" evidence="8">
    <location>
        <begin position="263"/>
        <end position="284"/>
    </location>
</feature>
<keyword evidence="3 7" id="KW-0808">Transferase</keyword>
<dbReference type="Pfam" id="PF00406">
    <property type="entry name" value="ADK"/>
    <property type="match status" value="1"/>
</dbReference>
<dbReference type="EMBL" id="KK914612">
    <property type="protein sequence ID" value="KDP31612.1"/>
    <property type="molecule type" value="Genomic_DNA"/>
</dbReference>